<reference evidence="2 3" key="1">
    <citation type="submission" date="2014-05" db="EMBL/GenBank/DDBJ databases">
        <title>Whole genome shotgun sequence of Rhizobium rhizogenes NBRC 13257.</title>
        <authorList>
            <person name="Katano-Makiyama Y."/>
            <person name="Hosoyama A."/>
            <person name="Hashimoto M."/>
            <person name="Hosoyama Y."/>
            <person name="Noguchi M."/>
            <person name="Tsuchikane K."/>
            <person name="Kimura A."/>
            <person name="Ohji S."/>
            <person name="Ichikawa N."/>
            <person name="Yamazoe A."/>
            <person name="Fujita N."/>
        </authorList>
    </citation>
    <scope>NUCLEOTIDE SEQUENCE [LARGE SCALE GENOMIC DNA]</scope>
    <source>
        <strain evidence="2 3">NBRC 13257</strain>
    </source>
</reference>
<evidence type="ECO:0000313" key="3">
    <source>
        <dbReference type="Proteomes" id="UP000026941"/>
    </source>
</evidence>
<accession>A0AA87U5N0</accession>
<feature type="coiled-coil region" evidence="1">
    <location>
        <begin position="52"/>
        <end position="79"/>
    </location>
</feature>
<gene>
    <name evidence="2" type="ORF">RRH01S_08_00970</name>
</gene>
<comment type="caution">
    <text evidence="2">The sequence shown here is derived from an EMBL/GenBank/DDBJ whole genome shotgun (WGS) entry which is preliminary data.</text>
</comment>
<protein>
    <submittedName>
        <fullName evidence="2">Uncharacterized protein</fullName>
    </submittedName>
</protein>
<keyword evidence="1" id="KW-0175">Coiled coil</keyword>
<dbReference type="RefSeq" id="WP_042473715.1">
    <property type="nucleotide sequence ID" value="NZ_BAYX01000008.1"/>
</dbReference>
<name>A0AA87U5N0_RHIRH</name>
<evidence type="ECO:0000256" key="1">
    <source>
        <dbReference type="SAM" id="Coils"/>
    </source>
</evidence>
<organism evidence="2 3">
    <name type="scientific">Rhizobium rhizogenes NBRC 13257</name>
    <dbReference type="NCBI Taxonomy" id="1220581"/>
    <lineage>
        <taxon>Bacteria</taxon>
        <taxon>Pseudomonadati</taxon>
        <taxon>Pseudomonadota</taxon>
        <taxon>Alphaproteobacteria</taxon>
        <taxon>Hyphomicrobiales</taxon>
        <taxon>Rhizobiaceae</taxon>
        <taxon>Rhizobium/Agrobacterium group</taxon>
        <taxon>Rhizobium</taxon>
    </lineage>
</organism>
<dbReference type="EMBL" id="BAYX01000008">
    <property type="protein sequence ID" value="GAJ94359.1"/>
    <property type="molecule type" value="Genomic_DNA"/>
</dbReference>
<sequence>MKPHPTVDNKMAQWVQAEPLIDVVDQLDGPISMLRTVWLALRNPEANDTYGIRHCLEILENATDRVEKLQKETNAKVHEIVGKI</sequence>
<dbReference type="AlphaFoldDB" id="A0AA87U5N0"/>
<evidence type="ECO:0000313" key="2">
    <source>
        <dbReference type="EMBL" id="GAJ94359.1"/>
    </source>
</evidence>
<proteinExistence type="predicted"/>
<dbReference type="Proteomes" id="UP000026941">
    <property type="component" value="Unassembled WGS sequence"/>
</dbReference>